<dbReference type="InterPro" id="IPR046673">
    <property type="entry name" value="ToxA_N"/>
</dbReference>
<feature type="domain" description="OTU" evidence="2">
    <location>
        <begin position="1130"/>
        <end position="1243"/>
    </location>
</feature>
<comment type="caution">
    <text evidence="3">The sequence shown here is derived from an EMBL/GenBank/DDBJ whole genome shotgun (WGS) entry which is preliminary data.</text>
</comment>
<dbReference type="EMBL" id="JABFMS010000001">
    <property type="protein sequence ID" value="NUT79457.1"/>
    <property type="molecule type" value="Genomic_DNA"/>
</dbReference>
<accession>A0AAJ3KTM6</accession>
<protein>
    <recommendedName>
        <fullName evidence="2">OTU domain-containing protein</fullName>
    </recommendedName>
</protein>
<name>A0AAJ3KTM6_9PSED</name>
<dbReference type="PROSITE" id="PS50802">
    <property type="entry name" value="OTU"/>
    <property type="match status" value="1"/>
</dbReference>
<feature type="compositionally biased region" description="Polar residues" evidence="1">
    <location>
        <begin position="1027"/>
        <end position="1044"/>
    </location>
</feature>
<dbReference type="RefSeq" id="WP_175359681.1">
    <property type="nucleotide sequence ID" value="NZ_JABFMS010000001.1"/>
</dbReference>
<gene>
    <name evidence="3" type="ORF">HNO85_00730</name>
</gene>
<dbReference type="Gene3D" id="3.90.70.80">
    <property type="match status" value="1"/>
</dbReference>
<evidence type="ECO:0000313" key="4">
    <source>
        <dbReference type="Proteomes" id="UP000562723"/>
    </source>
</evidence>
<reference evidence="3 4" key="1">
    <citation type="journal article" date="2020" name="Front. Plant Sci.">
        <title>Isolation of Rhizosphere Bacteria That Improve Quality and Water Stress Tolerance in Greenhouse Ornamentals.</title>
        <authorList>
            <person name="Nordstedt N.P."/>
            <person name="Jones M.L."/>
        </authorList>
    </citation>
    <scope>NUCLEOTIDE SEQUENCE [LARGE SCALE GENOMIC DNA]</scope>
    <source>
        <strain evidence="3 4">C2F7</strain>
    </source>
</reference>
<dbReference type="CDD" id="cd22744">
    <property type="entry name" value="OTU"/>
    <property type="match status" value="1"/>
</dbReference>
<organism evidence="3 4">
    <name type="scientific">Pseudomonas brassicacearum</name>
    <dbReference type="NCBI Taxonomy" id="930166"/>
    <lineage>
        <taxon>Bacteria</taxon>
        <taxon>Pseudomonadati</taxon>
        <taxon>Pseudomonadota</taxon>
        <taxon>Gammaproteobacteria</taxon>
        <taxon>Pseudomonadales</taxon>
        <taxon>Pseudomonadaceae</taxon>
        <taxon>Pseudomonas</taxon>
    </lineage>
</organism>
<evidence type="ECO:0000256" key="1">
    <source>
        <dbReference type="SAM" id="MobiDB-lite"/>
    </source>
</evidence>
<dbReference type="Pfam" id="PF20178">
    <property type="entry name" value="ToxA_N"/>
    <property type="match status" value="1"/>
</dbReference>
<feature type="region of interest" description="Disordered" evidence="1">
    <location>
        <begin position="1009"/>
        <end position="1044"/>
    </location>
</feature>
<evidence type="ECO:0000313" key="3">
    <source>
        <dbReference type="EMBL" id="NUT79457.1"/>
    </source>
</evidence>
<dbReference type="InterPro" id="IPR003323">
    <property type="entry name" value="OTU_dom"/>
</dbReference>
<proteinExistence type="predicted"/>
<dbReference type="Proteomes" id="UP000562723">
    <property type="component" value="Unassembled WGS sequence"/>
</dbReference>
<sequence>MTVSSANEPDAKSHPASVSLKPTHLLFNEAEFQHEFADQRSGQWGLIDDAQVQVTYPAMDSEGAQLGAHEKEQIRQLRLLDTNQTQLARLFAGHPTFDTALKNLLVSRIKVKIPEQEFRTSPLPDIDPDHCYVNHFAVDSLGGRSLTSSQSFTEVMLDCLATNTPANYKSGGVGFFSRPDSVEESDSLFASPLGAKIPAIMESVFYIVEPTVNDNLKRQLRDDLAAFGKSQNSDLLDTPTPSTTEEILSHLLSRRYLHLLDLYKVDRNPAIELNQEARTQQNEEDRLLNLITTHPSMAHRSRLMRAPIPHVYCVMLDMGTAKPQKWPAAMVIKRMDRNALFLYSLEGGFQRFESFQDLVNQVSPTFAGQKRGIRDISSEVSGSVFDVAADDLLQSQRTALDAVLNAPANEALALAAFALKVEDALALPNLALAGPLARRQETLVENSRPVFYKTATRSEKSNCRRLENRVLEAVHKLSNRDLQTLRQFTRQKVKQYLQLTVHPGINPDSDKTLVTLSYGKSANPRQSRICSLTELMLENLRPLQYPNAMREVVAVYLADPDGHRIRHPASGFLILLTGGEVARMARRIDAGGSYETYLKEKMNKPEYKTAWQAAYLANMKLKAYEAELGGSKVFKATVFDSTFKPPKPRKLLGLWLDAIIQSPLPQTRALVQGRRVHAYGLLLGGSLGAGGQHGTMGNAVSVDGALIFSDQDGPDIKGTVGAYFPDSPEGQDLYEFSSLGDGIAGLLQQEQWQAYFRSRISTTDPEEVKRVLGQQRGQPLTRGMLIPNDLLEFFHKAHLNFHRAYADHRSNSNQDVQRQTSARIVMVAMEVFMDLAGMLLIPGFQLLGSAIKTGLLIVRTGSIPMNLTTLVFLHRVANYGGRGMAGVTVPVRGQSSFLAVTARQSQDEVLVGLPLEEALYRRYAVTDTSLIQGVAADAQGFYRPAVNNDITGSVHRPVFVRQPDGTVFRVHDHTKLTATEATLVDPVTGSSIRSSGVMRSTVARMPNGEWRAVGFGRGGGKRPANAPSEQGPSKPEVSSSAVSHSIRTPGIWDTQVMELVPAIITRLPSWPQNRSLLIVDEITAHRSWSVRFTPGQAESVYPMGYHPGQSSTDIVLRRSAQNHYNLILGDRVVEIPGDGDCFFNAVARGLNEGQAQATFSMQGLRNAAADYIDQHPELNQYVVSQASGVQQALFENAPWLDDLLDEAAMSDLTRIIYGGPNPHGLFKPTQDFLALHVNNVGRRTLVSAQQADLPPEILQEIGRRLSSRSPQQLMPSSAPFYTVEEQTLRRFFVDTLLGRLEDRQVTELINNEYIRLSEGVMHIMLEYGVKARELTDHHPKNRAAYVMFDQATHGHLDDDQLEALLEGAYLVDRNDLDLVKLRFHRETGRLVDDDAELMDQYIYYERAEDTRDLLLASLERFPELLKRAHILLRSFVVSSNLDGMLPVSVVARWLRNPALSDKRLRIIAEYADTRYAEVVRQNDIDIHWMRLFDDTNLQNIVTHQDALTQLWKFMGNAQATAGEGDQAALVELFSAPGQSPSNTRVNILFNTPGLRRSLQQLPSSHAVRIWDDMIGSHFSDSAIQRTLRRPGVLRSALEFVRALRSNLTSEEERANRIVMELFSLGQSRAQQYLYSFDFPTDRLGHTRLNFALYLEGYMAVPDWAWQYLRNGVTRQSLKSFGEMRPKPE</sequence>
<evidence type="ECO:0000259" key="2">
    <source>
        <dbReference type="PROSITE" id="PS50802"/>
    </source>
</evidence>